<dbReference type="AlphaFoldDB" id="A0A1Z2SB03"/>
<protein>
    <submittedName>
        <fullName evidence="1">Uncharacterized protein</fullName>
    </submittedName>
</protein>
<proteinExistence type="predicted"/>
<reference evidence="1 2" key="1">
    <citation type="submission" date="2016-12" db="EMBL/GenBank/DDBJ databases">
        <authorList>
            <person name="Song W.-J."/>
            <person name="Kurnit D.M."/>
        </authorList>
    </citation>
    <scope>NUCLEOTIDE SEQUENCE [LARGE SCALE GENOMIC DNA]</scope>
    <source>
        <strain evidence="1 2">ATCC 43942</strain>
    </source>
</reference>
<evidence type="ECO:0000313" key="2">
    <source>
        <dbReference type="Proteomes" id="UP000196708"/>
    </source>
</evidence>
<dbReference type="KEGG" id="vga:BSQ33_00490"/>
<name>A0A1Z2SB03_VIBGA</name>
<dbReference type="EMBL" id="CP018835">
    <property type="protein sequence ID" value="ASA54350.1"/>
    <property type="molecule type" value="Genomic_DNA"/>
</dbReference>
<organism evidence="1 2">
    <name type="scientific">Vibrio gazogenes</name>
    <dbReference type="NCBI Taxonomy" id="687"/>
    <lineage>
        <taxon>Bacteria</taxon>
        <taxon>Pseudomonadati</taxon>
        <taxon>Pseudomonadota</taxon>
        <taxon>Gammaproteobacteria</taxon>
        <taxon>Vibrionales</taxon>
        <taxon>Vibrionaceae</taxon>
        <taxon>Vibrio</taxon>
    </lineage>
</organism>
<evidence type="ECO:0000313" key="1">
    <source>
        <dbReference type="EMBL" id="ASA54350.1"/>
    </source>
</evidence>
<gene>
    <name evidence="1" type="ORF">BSQ33_00490</name>
</gene>
<sequence>MMPLPRLEYPVYQQKDLLIPTLRNDTISLNVHYAYPPESAIHSEIVAKSNINRTRLAIIFSEQLPQKIRGQSPRIS</sequence>
<accession>A0A1Z2SB03</accession>
<dbReference type="Proteomes" id="UP000196708">
    <property type="component" value="Chromosome 1"/>
</dbReference>